<name>A0A9D4UQF8_ADICA</name>
<dbReference type="AlphaFoldDB" id="A0A9D4UQF8"/>
<accession>A0A9D4UQF8</accession>
<protein>
    <submittedName>
        <fullName evidence="1">Uncharacterized protein</fullName>
    </submittedName>
</protein>
<sequence>MDWDQENVEGDHMLEELFDEASSDVSSESIDDDFEILHEEGDATRESRPLEDQMVKVFPDPNLYVSTTYFSFHRETYNYMIRVLQSDLSTTLKTLKTYDSRDMLDLKKWRKMKDELYVGLDEDRRLCLYLGDSQPVRVPCIEDWEDIVKVAHIVEGSKHQGFNKTLISIKSKWCIEVRKHGISTIYIKEYINACGCSNATNASSSRSWRQRMDLNKSLQM</sequence>
<dbReference type="PANTHER" id="PTHR37745">
    <property type="entry name" value="EXPRESSED PROTEIN"/>
    <property type="match status" value="1"/>
</dbReference>
<organism evidence="1 2">
    <name type="scientific">Adiantum capillus-veneris</name>
    <name type="common">Maidenhair fern</name>
    <dbReference type="NCBI Taxonomy" id="13818"/>
    <lineage>
        <taxon>Eukaryota</taxon>
        <taxon>Viridiplantae</taxon>
        <taxon>Streptophyta</taxon>
        <taxon>Embryophyta</taxon>
        <taxon>Tracheophyta</taxon>
        <taxon>Polypodiopsida</taxon>
        <taxon>Polypodiidae</taxon>
        <taxon>Polypodiales</taxon>
        <taxon>Pteridineae</taxon>
        <taxon>Pteridaceae</taxon>
        <taxon>Vittarioideae</taxon>
        <taxon>Adiantum</taxon>
    </lineage>
</organism>
<proteinExistence type="predicted"/>
<dbReference type="OrthoDB" id="10437531at2759"/>
<dbReference type="PANTHER" id="PTHR37745:SF1">
    <property type="entry name" value="EXPRESSED PROTEIN"/>
    <property type="match status" value="1"/>
</dbReference>
<comment type="caution">
    <text evidence="1">The sequence shown here is derived from an EMBL/GenBank/DDBJ whole genome shotgun (WGS) entry which is preliminary data.</text>
</comment>
<keyword evidence="2" id="KW-1185">Reference proteome</keyword>
<evidence type="ECO:0000313" key="1">
    <source>
        <dbReference type="EMBL" id="KAI5072066.1"/>
    </source>
</evidence>
<reference evidence="1" key="1">
    <citation type="submission" date="2021-01" db="EMBL/GenBank/DDBJ databases">
        <title>Adiantum capillus-veneris genome.</title>
        <authorList>
            <person name="Fang Y."/>
            <person name="Liao Q."/>
        </authorList>
    </citation>
    <scope>NUCLEOTIDE SEQUENCE</scope>
    <source>
        <strain evidence="1">H3</strain>
        <tissue evidence="1">Leaf</tissue>
    </source>
</reference>
<dbReference type="Proteomes" id="UP000886520">
    <property type="component" value="Chromosome 12"/>
</dbReference>
<gene>
    <name evidence="1" type="ORF">GOP47_0012172</name>
</gene>
<dbReference type="EMBL" id="JABFUD020000012">
    <property type="protein sequence ID" value="KAI5072066.1"/>
    <property type="molecule type" value="Genomic_DNA"/>
</dbReference>
<evidence type="ECO:0000313" key="2">
    <source>
        <dbReference type="Proteomes" id="UP000886520"/>
    </source>
</evidence>